<comment type="caution">
    <text evidence="5">The sequence shown here is derived from an EMBL/GenBank/DDBJ whole genome shotgun (WGS) entry which is preliminary data.</text>
</comment>
<evidence type="ECO:0000256" key="1">
    <source>
        <dbReference type="ARBA" id="ARBA00022729"/>
    </source>
</evidence>
<evidence type="ECO:0000256" key="3">
    <source>
        <dbReference type="ARBA" id="ARBA00022837"/>
    </source>
</evidence>
<feature type="domain" description="Calx-beta" evidence="4">
    <location>
        <begin position="1610"/>
        <end position="1701"/>
    </location>
</feature>
<organism evidence="5 6">
    <name type="scientific">Roseiconus lacunae</name>
    <dbReference type="NCBI Taxonomy" id="2605694"/>
    <lineage>
        <taxon>Bacteria</taxon>
        <taxon>Pseudomonadati</taxon>
        <taxon>Planctomycetota</taxon>
        <taxon>Planctomycetia</taxon>
        <taxon>Pirellulales</taxon>
        <taxon>Pirellulaceae</taxon>
        <taxon>Roseiconus</taxon>
    </lineage>
</organism>
<name>A0ABT7PJG2_9BACT</name>
<dbReference type="Pfam" id="PF17164">
    <property type="entry name" value="DUF5122"/>
    <property type="match status" value="9"/>
</dbReference>
<dbReference type="InterPro" id="IPR038081">
    <property type="entry name" value="CalX-like_sf"/>
</dbReference>
<dbReference type="SUPFAM" id="SSF55486">
    <property type="entry name" value="Metalloproteases ('zincins'), catalytic domain"/>
    <property type="match status" value="1"/>
</dbReference>
<dbReference type="Pfam" id="PF13583">
    <property type="entry name" value="Reprolysin_4"/>
    <property type="match status" value="1"/>
</dbReference>
<dbReference type="Gene3D" id="2.80.10.50">
    <property type="match status" value="6"/>
</dbReference>
<dbReference type="PANTHER" id="PTHR46682">
    <property type="entry name" value="ADHESION G-PROTEIN COUPLED RECEPTOR V1"/>
    <property type="match status" value="1"/>
</dbReference>
<dbReference type="RefSeq" id="WP_289164279.1">
    <property type="nucleotide sequence ID" value="NZ_JASZZN010000009.1"/>
</dbReference>
<keyword evidence="2" id="KW-0677">Repeat</keyword>
<keyword evidence="1" id="KW-0732">Signal</keyword>
<dbReference type="SUPFAM" id="SSF101898">
    <property type="entry name" value="NHL repeat"/>
    <property type="match status" value="1"/>
</dbReference>
<protein>
    <submittedName>
        <fullName evidence="5">Calx-beta domain-containing protein</fullName>
    </submittedName>
</protein>
<dbReference type="Gene3D" id="3.40.390.10">
    <property type="entry name" value="Collagenase (Catalytic Domain)"/>
    <property type="match status" value="1"/>
</dbReference>
<dbReference type="InterPro" id="IPR026919">
    <property type="entry name" value="ADGRV1"/>
</dbReference>
<dbReference type="EMBL" id="JASZZN010000009">
    <property type="protein sequence ID" value="MDM4016635.1"/>
    <property type="molecule type" value="Genomic_DNA"/>
</dbReference>
<evidence type="ECO:0000313" key="5">
    <source>
        <dbReference type="EMBL" id="MDM4016635.1"/>
    </source>
</evidence>
<dbReference type="SUPFAM" id="SSF49265">
    <property type="entry name" value="Fibronectin type III"/>
    <property type="match status" value="1"/>
</dbReference>
<dbReference type="Gene3D" id="2.60.40.2030">
    <property type="match status" value="8"/>
</dbReference>
<dbReference type="PANTHER" id="PTHR46682:SF1">
    <property type="entry name" value="ADHESION G-PROTEIN COUPLED RECEPTOR V1"/>
    <property type="match status" value="1"/>
</dbReference>
<gene>
    <name evidence="5" type="ORF">QTN89_14410</name>
</gene>
<dbReference type="SMART" id="SM00237">
    <property type="entry name" value="Calx_beta"/>
    <property type="match status" value="4"/>
</dbReference>
<dbReference type="SUPFAM" id="SSF141072">
    <property type="entry name" value="CalX-like"/>
    <property type="match status" value="8"/>
</dbReference>
<feature type="domain" description="Calx-beta" evidence="4">
    <location>
        <begin position="1904"/>
        <end position="1995"/>
    </location>
</feature>
<evidence type="ECO:0000259" key="4">
    <source>
        <dbReference type="SMART" id="SM00237"/>
    </source>
</evidence>
<keyword evidence="3" id="KW-0106">Calcium</keyword>
<evidence type="ECO:0000256" key="2">
    <source>
        <dbReference type="ARBA" id="ARBA00022737"/>
    </source>
</evidence>
<feature type="domain" description="Calx-beta" evidence="4">
    <location>
        <begin position="2923"/>
        <end position="3019"/>
    </location>
</feature>
<keyword evidence="6" id="KW-1185">Reference proteome</keyword>
<dbReference type="Proteomes" id="UP001239462">
    <property type="component" value="Unassembled WGS sequence"/>
</dbReference>
<evidence type="ECO:0000313" key="6">
    <source>
        <dbReference type="Proteomes" id="UP001239462"/>
    </source>
</evidence>
<dbReference type="NCBIfam" id="TIGR02608">
    <property type="entry name" value="delta_60_rpt"/>
    <property type="match status" value="12"/>
</dbReference>
<dbReference type="InterPro" id="IPR036116">
    <property type="entry name" value="FN3_sf"/>
</dbReference>
<dbReference type="InterPro" id="IPR024079">
    <property type="entry name" value="MetalloPept_cat_dom_sf"/>
</dbReference>
<dbReference type="Pfam" id="PF03160">
    <property type="entry name" value="Calx-beta"/>
    <property type="match status" value="7"/>
</dbReference>
<sequence>MSERTIRTRLEPRSTTLRHRRRRLLQEQLEARVVLSATIGNNIDVGDSLQNYRLAIAATEEYTAYFGGETQALAAIEDFVDDVNEIFEKELSIHFDLVSGTNTIFDASIGEFDSYTNGNTSAMLNENTAILNGIVGESNYDIGHVFGLAISGGQGLAGLGVVNTIYKGRGASIHAMPQGTSWVHLVAHEFGHQFNAEHTFNGNTYGSTAGSRSATSAYEPASGSTLMSYAGIAGQDNLQSDPDPYFHSASFEEIQSFIASTAPPNSTTPLSNNVPTVSGGADYTIPQGTPFALTATGNDADAADTLTYTWEQLDLGSAMSLPLTDNGDSPLFRSFPPSTEPTRVFPKLSDLAAGVDTAAIGETLPTTARELNFRASVRDGNGGIHSDDVKLTVVNTATPFSVTSPNTGVNWAGGSNQTISWNTAGTQSAPFNVSSVDIDLSIDGGLTYPISLISGTANDGSEMLTIPNLDTSNARVRVSAVGNVFFDLSDTDFTIAADAGAPGISIVESAGSTQIGEPGLLGSSPIDTYLLSLTTTPTSAVEVTVSADAQTEVSLDGNSFSNSVIVSKSDTSASTIYVRGLDDTDAEGVHSGVITHTVSTSGDANYPIGLNGPPITASIGDDEVQPVIGTDFDRPGEPSPENWTLTTGASTYSNLIREDGVVTTVDLSITRSGGSGANLSDSPTAPLHTPDLADIGGNYIAANSITLTWSGLDAGVDYNVYLFLTENFGIDVHQSVAITGETSLPVFEQDTRGLGSVLYVNDSLANPSKPLEDDAVTVTADASGQIQAVVTNLLASDYAILAGTGIQLAAASTPSINASLAATTDGDEEGPVDVVFTVSLNQANDSGAPITFDLTDVGTGSATSGLDYTEIANGTQVTIGVGQTTGTVSIAVSDDALVEGTETLVAQIASPSDPNVTIVANSATAQIFDNEGGGTLTVDIDADAISESAGAGVTTVTITRNTDTTAPLDLVIANNDPSEISIQSNVTIPAGSASVTIPLDAVNDSYLDGVQLASITVSEVGYDGSINLDPTFGSAGIVSTNLRNNISPTGFDLLIDPNGRIVTGGRDETLDDTIQVARFNEDGSPDLSFGTNGFAAVTVSSETSVRISRILRGDDGRLTIIGRTSSGGFIARLTSTGALDTSFDSDGILPVSLRYFRDGLIHPDGSVTAISAESVLRYSDDGSLDNTFGINGELTPILDPAFDETYSSIVEQADGKFVIAGTTDVSSDRRDVFAARFNADGTIDTSFGSNGYRAVNVNTQYPTLEKVEITSDGGILLVGGARSPLDWLMAKLDSTGDLDTNFGLDGLSSVDFEGSRDEAYDVVLQEDGKILVFGGGFVIGNGDDRAMARFNADGSLDTTFSDDGYTTFPPFTPTEFEGMRAAALTADGKVVTLSGWVADFQIERWILPQGLAGSDTVAVTDDDVIGVGYLAGIDVDFNLNPPTNWGSTEYLYGIDRGNLLGEDGNRTPFDVQSDIAGTSFTYSSSPNANTIPQHTQSLANLAGFSTNSTGNSFTSTISDLTPGEQYRIYLFAHETTGSTFSQEVTLVGDNTISFTQSLTHGNLHVNASQGSNNEQLDSYAELVTADANGEIAVSIAPASGSAGVVLSGFAIQHIVTSNDRVTVSIDSTSISENGGSATGTVTRNTGTTGELVVTLTSSDTTEATVPTTVTIPDGSDTVNFTITAVDDAIIDGDQSVTITATATNHLSGDASLDVIDDEELATGPLIGIDFGSTSSSPASPTNWNAYTFLGQANATNLLAEDGTTTEVDIQTTVTNGSAAGAGPFASELPQHAQSLAGIAGYATGSSALQSRFSDLIAGAEYAVYLFAYEPLTNTYINDVTITGSNTDSFTQIPDSVLYVNGQTGSSNNLLQSYASYITADANGEIVVDIAPGAGSSGVVLSAMALQQLGPGPDRLTVELDMTSISENGGTATGTVTRSTGTSGNLTVDLFSSDTTEATVPASVVIPDGSDSVTFSVSAIDDAIVDGTQSVIISASATDFVAGTADLEVLDDEAPAFGPFVGVDFDTTTANAPLNWTSLTSPTNQVNLIAEDGSSTPFDLSFSGSLSGYSATINSSTVPSHTSSLLGLDNQFYSSSLVSFTWSDLTPGSNYEVYVIGLDGGFTISQNVSVTDANGTDTFQQSFSPNNLFINNAIGSSSNSFESYGLEYVADSFGQIQISVSVASGSFLGLGGLAIREVQSTPAINASLSVTTHGDEEGPTDIVYTVTLDQPNNTGSPITFDFDDLGTGTASSGVDYETVLSNAQISVADGATTGTFVVDVIDDGEIEPTETLEAQISNASVGSVNITTSTATADLVDNDVIPTLTLVVNADSVSEADGNAATTVTITRSVASPAPLTVNLASDDTSEATVPATATIPAGQTSVTVDLDAVDDAIVDGTQTVTITASAQFGSGTTGLDAAFGTGGVAETPLYNTSSALQGPIHYLPNGKIVVASQGPTTSTIYLAQLNADGSLDGSFGNAGLAQATAGPDFPVPQAIAVQPDGKILVGGKFVSGTGKPFVVRFNPDGSVDTSYGTNGVANLAGISGMWVQDMELTPDGKILATTSVNGSVYFRMLRITADGDRDSTFGSNGVRTYSTLNYSSQVLKVLADGSFIAAGRSVGEYAVIRAFANGDLDTSFNGTGIQTIDLGTQFMTIGEIAIDSDGRYVFGAQGYGNSEESNSYAIRLNPNGSFDTTFDGDGIASVNLLPSDDDRVSSVQVQQDNKVVLVGYLDPASNQREMAITRLNENGSLDTSFDGDGTLNYSSSNYASQRSLQSALSPNGALFVLGGSGDDQRVAKINLLGSTTISASDTVSVTDDDVLPATVTIEATNDSVAEDGTANLIYTITRDGDTSQPLTVHFGTSGSASLGSDFNSQPDNSITIAAGATTAEVIVNPTPDTVVEGDETVVLSLQTGTGYVIGSPNNATGTIVDNDVASLTIDDVTIVEGGTAEVPVTLDNAVQGGFLADLSFVDGTAIGNVDFNNATYQVTFAGTAGETVIISVPTFADGIPEPSETFTVRVDALHPSVTDTDTGTVTIEEAAVPVVSISVDPTSVFEDASGAFVFTLTRTDTDAQTPAMEVNLQLTGTATLDDDFAATAVDHVSFAAGEATTTVTITPSADLQIEPDETIILSVVSGDGYVVAGGNTATATILNDDVGGPPLQVADIVYFNANADDEQGYTPDASGQRSIIRRVRITLSAPITIPTGPVTDGSFSLQATSGRDAGEAVNLEVVSSEVVNGQQVVVLQFAGRSAIEPSSRRVNGPGLMLADGNYRLTISGSVLGIDANGSAPGDDFVDDFFRLFGDYDADGDVDSADSDQFDHYYDDGPHSAVFDFDAKPNRRGSDRTEFFKRFGSRLE</sequence>
<feature type="domain" description="Calx-beta" evidence="4">
    <location>
        <begin position="2809"/>
        <end position="2910"/>
    </location>
</feature>
<accession>A0ABT7PJG2</accession>
<dbReference type="InterPro" id="IPR003644">
    <property type="entry name" value="Calx_beta"/>
</dbReference>
<proteinExistence type="predicted"/>
<dbReference type="InterPro" id="IPR013431">
    <property type="entry name" value="Delta_60_rpt"/>
</dbReference>
<reference evidence="5 6" key="1">
    <citation type="submission" date="2023-06" db="EMBL/GenBank/DDBJ databases">
        <title>Roseiconus lacunae JC819 isolated from Gulf of Mannar region, Tamil Nadu.</title>
        <authorList>
            <person name="Pk S."/>
            <person name="Ch S."/>
            <person name="Ch V.R."/>
        </authorList>
    </citation>
    <scope>NUCLEOTIDE SEQUENCE [LARGE SCALE GENOMIC DNA]</scope>
    <source>
        <strain evidence="5 6">JC819</strain>
    </source>
</reference>